<reference evidence="5" key="1">
    <citation type="journal article" date="2019" name="Int. J. Syst. Evol. Microbiol.">
        <title>The Global Catalogue of Microorganisms (GCM) 10K type strain sequencing project: providing services to taxonomists for standard genome sequencing and annotation.</title>
        <authorList>
            <consortium name="The Broad Institute Genomics Platform"/>
            <consortium name="The Broad Institute Genome Sequencing Center for Infectious Disease"/>
            <person name="Wu L."/>
            <person name="Ma J."/>
        </authorList>
    </citation>
    <scope>NUCLEOTIDE SEQUENCE [LARGE SCALE GENOMIC DNA]</scope>
    <source>
        <strain evidence="5">JCM 10977</strain>
    </source>
</reference>
<comment type="caution">
    <text evidence="4">The sequence shown here is derived from an EMBL/GenBank/DDBJ whole genome shotgun (WGS) entry which is preliminary data.</text>
</comment>
<dbReference type="InterPro" id="IPR001647">
    <property type="entry name" value="HTH_TetR"/>
</dbReference>
<keyword evidence="5" id="KW-1185">Reference proteome</keyword>
<evidence type="ECO:0000259" key="3">
    <source>
        <dbReference type="PROSITE" id="PS50977"/>
    </source>
</evidence>
<sequence>MTAREQQKQRTRQALIDAYLTMVRDGGESPTVQQVAEKAGISVATAYRYFPNPKSLRDDGSTFATRDFPTFEEVLADAGDDPLVRVELLIRTITGLQFADEPVWRSVFQMTQERWFAQWEAGGEMVPVRSTARRDGVELALRPLAGELPKKDFARLVNAVMLVWGVEAVIATRDAVGLEPGEALDTMVWAAQALIQAARKQQEGPA</sequence>
<evidence type="ECO:0000313" key="4">
    <source>
        <dbReference type="EMBL" id="GAA0950134.1"/>
    </source>
</evidence>
<feature type="domain" description="HTH tetR-type" evidence="3">
    <location>
        <begin position="9"/>
        <end position="68"/>
    </location>
</feature>
<evidence type="ECO:0000313" key="5">
    <source>
        <dbReference type="Proteomes" id="UP001500542"/>
    </source>
</evidence>
<dbReference type="Gene3D" id="1.10.357.10">
    <property type="entry name" value="Tetracycline Repressor, domain 2"/>
    <property type="match status" value="1"/>
</dbReference>
<keyword evidence="1 2" id="KW-0238">DNA-binding</keyword>
<dbReference type="InterPro" id="IPR009057">
    <property type="entry name" value="Homeodomain-like_sf"/>
</dbReference>
<proteinExistence type="predicted"/>
<dbReference type="Proteomes" id="UP001500542">
    <property type="component" value="Unassembled WGS sequence"/>
</dbReference>
<protein>
    <submittedName>
        <fullName evidence="4">TetR/AcrR family transcriptional regulator</fullName>
    </submittedName>
</protein>
<dbReference type="SUPFAM" id="SSF46689">
    <property type="entry name" value="Homeodomain-like"/>
    <property type="match status" value="1"/>
</dbReference>
<feature type="DNA-binding region" description="H-T-H motif" evidence="2">
    <location>
        <begin position="31"/>
        <end position="50"/>
    </location>
</feature>
<dbReference type="EMBL" id="BAAAHK010000013">
    <property type="protein sequence ID" value="GAA0950134.1"/>
    <property type="molecule type" value="Genomic_DNA"/>
</dbReference>
<organism evidence="4 5">
    <name type="scientific">Kribbella koreensis</name>
    <dbReference type="NCBI Taxonomy" id="57909"/>
    <lineage>
        <taxon>Bacteria</taxon>
        <taxon>Bacillati</taxon>
        <taxon>Actinomycetota</taxon>
        <taxon>Actinomycetes</taxon>
        <taxon>Propionibacteriales</taxon>
        <taxon>Kribbellaceae</taxon>
        <taxon>Kribbella</taxon>
    </lineage>
</organism>
<dbReference type="RefSeq" id="WP_343974645.1">
    <property type="nucleotide sequence ID" value="NZ_BAAAHK010000013.1"/>
</dbReference>
<evidence type="ECO:0000256" key="2">
    <source>
        <dbReference type="PROSITE-ProRule" id="PRU00335"/>
    </source>
</evidence>
<evidence type="ECO:0000256" key="1">
    <source>
        <dbReference type="ARBA" id="ARBA00023125"/>
    </source>
</evidence>
<gene>
    <name evidence="4" type="ORF">GCM10009554_49580</name>
</gene>
<name>A0ABP4BF05_9ACTN</name>
<dbReference type="PROSITE" id="PS50977">
    <property type="entry name" value="HTH_TETR_2"/>
    <property type="match status" value="1"/>
</dbReference>
<accession>A0ABP4BF05</accession>